<protein>
    <submittedName>
        <fullName evidence="4">Uncharacterized protein</fullName>
    </submittedName>
</protein>
<dbReference type="PANTHER" id="PTHR21224:SF1">
    <property type="entry name" value="INTEGRATOR COMPLEX SUBUNIT 1"/>
    <property type="match status" value="1"/>
</dbReference>
<evidence type="ECO:0000313" key="5">
    <source>
        <dbReference type="Proteomes" id="UP000186922"/>
    </source>
</evidence>
<evidence type="ECO:0000313" key="4">
    <source>
        <dbReference type="EMBL" id="GAU90118.1"/>
    </source>
</evidence>
<organism evidence="4 5">
    <name type="scientific">Ramazzottius varieornatus</name>
    <name type="common">Water bear</name>
    <name type="synonym">Tardigrade</name>
    <dbReference type="NCBI Taxonomy" id="947166"/>
    <lineage>
        <taxon>Eukaryota</taxon>
        <taxon>Metazoa</taxon>
        <taxon>Ecdysozoa</taxon>
        <taxon>Tardigrada</taxon>
        <taxon>Eutardigrada</taxon>
        <taxon>Parachela</taxon>
        <taxon>Hypsibioidea</taxon>
        <taxon>Ramazzottiidae</taxon>
        <taxon>Ramazzottius</taxon>
    </lineage>
</organism>
<keyword evidence="5" id="KW-1185">Reference proteome</keyword>
<feature type="compositionally biased region" description="Basic and acidic residues" evidence="1">
    <location>
        <begin position="335"/>
        <end position="344"/>
    </location>
</feature>
<dbReference type="EMBL" id="BDGG01000001">
    <property type="protein sequence ID" value="GAU90118.1"/>
    <property type="molecule type" value="Genomic_DNA"/>
</dbReference>
<proteinExistence type="predicted"/>
<dbReference type="OrthoDB" id="19938at2759"/>
<evidence type="ECO:0000259" key="3">
    <source>
        <dbReference type="Pfam" id="PF22929"/>
    </source>
</evidence>
<comment type="caution">
    <text evidence="4">The sequence shown here is derived from an EMBL/GenBank/DDBJ whole genome shotgun (WGS) entry which is preliminary data.</text>
</comment>
<dbReference type="InterPro" id="IPR022145">
    <property type="entry name" value="INTS1_RPB2-bd"/>
</dbReference>
<dbReference type="InterPro" id="IPR053966">
    <property type="entry name" value="INTS1_INTS2-bd"/>
</dbReference>
<dbReference type="Pfam" id="PF12432">
    <property type="entry name" value="INTS1_RP2B-bd"/>
    <property type="match status" value="1"/>
</dbReference>
<feature type="domain" description="Integrator complex subunit 1 RPB2-binding" evidence="2">
    <location>
        <begin position="389"/>
        <end position="542"/>
    </location>
</feature>
<dbReference type="Pfam" id="PF22929">
    <property type="entry name" value="INTS1_INTS2-bd"/>
    <property type="match status" value="1"/>
</dbReference>
<feature type="region of interest" description="Disordered" evidence="1">
    <location>
        <begin position="311"/>
        <end position="353"/>
    </location>
</feature>
<evidence type="ECO:0000256" key="1">
    <source>
        <dbReference type="SAM" id="MobiDB-lite"/>
    </source>
</evidence>
<evidence type="ECO:0000259" key="2">
    <source>
        <dbReference type="Pfam" id="PF12432"/>
    </source>
</evidence>
<gene>
    <name evidence="4" type="primary">RvY_02583-1</name>
    <name evidence="4" type="synonym">RvY_02583.1</name>
    <name evidence="4" type="ORF">RvY_02583</name>
</gene>
<reference evidence="4 5" key="1">
    <citation type="journal article" date="2016" name="Nat. Commun.">
        <title>Extremotolerant tardigrade genome and improved radiotolerance of human cultured cells by tardigrade-unique protein.</title>
        <authorList>
            <person name="Hashimoto T."/>
            <person name="Horikawa D.D."/>
            <person name="Saito Y."/>
            <person name="Kuwahara H."/>
            <person name="Kozuka-Hata H."/>
            <person name="Shin-I T."/>
            <person name="Minakuchi Y."/>
            <person name="Ohishi K."/>
            <person name="Motoyama A."/>
            <person name="Aizu T."/>
            <person name="Enomoto A."/>
            <person name="Kondo K."/>
            <person name="Tanaka S."/>
            <person name="Hara Y."/>
            <person name="Koshikawa S."/>
            <person name="Sagara H."/>
            <person name="Miura T."/>
            <person name="Yokobori S."/>
            <person name="Miyagawa K."/>
            <person name="Suzuki Y."/>
            <person name="Kubo T."/>
            <person name="Oyama M."/>
            <person name="Kohara Y."/>
            <person name="Fujiyama A."/>
            <person name="Arakawa K."/>
            <person name="Katayama T."/>
            <person name="Toyoda A."/>
            <person name="Kunieda T."/>
        </authorList>
    </citation>
    <scope>NUCLEOTIDE SEQUENCE [LARGE SCALE GENOMIC DNA]</scope>
    <source>
        <strain evidence="4 5">YOKOZUNA-1</strain>
    </source>
</reference>
<dbReference type="PANTHER" id="PTHR21224">
    <property type="entry name" value="INTEGRATOR COMPLEX SUBUNIT 1"/>
    <property type="match status" value="1"/>
</dbReference>
<name>A0A1D1UVC5_RAMVA</name>
<sequence>MSSDDPRQGRRPGYPKGVISTAPDPSASRMIPLGTKPAGRMTAAIQNMPSPNALFGTSAPTSFAMQSGGNAASSAPFRGASSFTGSSQMRPASPSSIHIKKAKVDPGGLGSRGPGGIRTSAALQAQSRREIMSEEWQKLAVDGVDGKSMSGIAKMVASGDASLGETQVRPMICGAFKQIIQPSNKLREVDELLVMSLVTLAAFKPEYFRGELMLSAMLSLLRKDALHTVPSLSKGKTNQINCILGVTLLHAAYKNVTRWPIQIMKMYLEDAGLDRQWVDLAECRQFVRTIRYSFRTKASTTNTGTPLLAAHNESSETPEVHKRPPYAGQSPRHVTIQEENERSGKQAGSPHSAPVSVIAFAGPSDEEGIFDSESLPRTDRFEHVEAEVPGLITEVIREAMKRGDGGGKHLVRMLISTAGIPESRLQAMQKIDTWLQNGKTSVLAMNLLATICANCTGMLESDLTVIELFLKVRIKGKTEQYFACVNELLADNNLNNLYTVIRMTLDMEKNDILMNKPGMSWNLQIMAAAFRAKPNESSDMLAAFFVTFIVSTGEDWNRTLKAILHDLSKVYKADVRHEKFVQSFLTARIFTTPAAMTQLRNEDQASRDKKLNSIIDVCLAAQCSLMVTKHKEEVSAGLFENFVAVMARCQVSEIQFLRVFGAPAFSPTPECFKTVLRKIFFLDRPHLFQIMDKWPTETEKMLLFKAAGRILVKDTHLWQLRMQMSGHDINMLIDMVEQLLCRGLSLRTEEYDALQLQDLGTEYIEDLLKLGVFRQPEGATFPPKYRPPALVRRDIYWSCWKLMVLFAAVEPVQYGAFMWERHPTAKALMQMCIINRFTFPPETMIPADKDGKFLVDQEHKMAEDEKKAILEYENRLAGGTAKNLVVPESSAKMHKDFTRFDPNGAFRQPPESFLKMMDGLNKSLELGRIFSGCRQPDFLLEMLRDKGTSASLPWLLEITSSSKSMFEVLPVECVCEMLSNSLLKSSTTSERGEADFQKCRHLASRLSESVSAEGADVNNILKTLNFFGGKLGAETAAEREIARTALEIMFDPSRIESAISSLWGMEKAEVTEGSGFVWPADLPKTKQGLDLEAILASVKPQLTSWMLDPMFATPKKPLTYSEKFHWLLTDIPNRSAHFTAMKDQLCFQLTQALAIECDVHPVAAYFDFLSTYLFSPRCLKPTTSLAYTVVNMLASVMTRRHELRDAVLLGTGMFVSPAEANVIRQKVAGLFETFLHLAVDSVPTDLIDVPYQLSVKQKLLRVECTIGQPSRTACMHLTVAQAYPVLLALMPNSEQELVPALRQFSLNPAVLFGSTEWSTGEVAALVTKSVRQVVLRRATNAGLVAMVVSNLTVDEALQLLCTEHVSTTNLRMLMAVMDVNDPIVLAKLKHMVSSNLMLARTLLEYRLKEGLSLEEPIHRTMKKVLDSVTNIFSLPFTA</sequence>
<accession>A0A1D1UVC5</accession>
<feature type="domain" description="Integrator complex subunit 1 INTS2-binding" evidence="3">
    <location>
        <begin position="1117"/>
        <end position="1396"/>
    </location>
</feature>
<dbReference type="STRING" id="947166.A0A1D1UVC5"/>
<feature type="region of interest" description="Disordered" evidence="1">
    <location>
        <begin position="1"/>
        <end position="34"/>
    </location>
</feature>
<dbReference type="Proteomes" id="UP000186922">
    <property type="component" value="Unassembled WGS sequence"/>
</dbReference>
<dbReference type="GO" id="GO:0034474">
    <property type="term" value="P:U2 snRNA 3'-end processing"/>
    <property type="evidence" value="ECO:0007669"/>
    <property type="project" value="InterPro"/>
</dbReference>
<dbReference type="InterPro" id="IPR038902">
    <property type="entry name" value="INTS1"/>
</dbReference>
<dbReference type="GO" id="GO:0032039">
    <property type="term" value="C:integrator complex"/>
    <property type="evidence" value="ECO:0007669"/>
    <property type="project" value="InterPro"/>
</dbReference>